<dbReference type="STRING" id="76728.AQ490_19595"/>
<dbReference type="Proteomes" id="UP000050867">
    <property type="component" value="Unassembled WGS sequence"/>
</dbReference>
<keyword evidence="2" id="KW-1185">Reference proteome</keyword>
<accession>A0A0T6LUA7</accession>
<dbReference type="OrthoDB" id="4280080at2"/>
<sequence length="142" mass="15847">MERQRHLRPRPAVDPSARCAYRGRLPIPAELPTSLGYDAVGMPEEYGRRVMDSLSRVGCVYADDQRWWWIVPAGSDIDVTWPPFTRYALGGYLPGTAQARPARPRLIHHPRGGSPYTPPIPLYVITCHIAGIAPRWSLATGC</sequence>
<proteinExistence type="predicted"/>
<dbReference type="AlphaFoldDB" id="A0A0T6LUA7"/>
<reference evidence="1 2" key="1">
    <citation type="submission" date="2015-10" db="EMBL/GenBank/DDBJ databases">
        <title>Draft genome sequence of pyrrolomycin-producing Streptomyces vitaminophilus.</title>
        <authorList>
            <person name="Graham D.E."/>
            <person name="Mahan K.M."/>
            <person name="Klingeman D.M."/>
            <person name="Hettich R.L."/>
            <person name="Parry R.J."/>
        </authorList>
    </citation>
    <scope>NUCLEOTIDE SEQUENCE [LARGE SCALE GENOMIC DNA]</scope>
    <source>
        <strain evidence="1 2">ATCC 31673</strain>
    </source>
</reference>
<evidence type="ECO:0000313" key="2">
    <source>
        <dbReference type="Proteomes" id="UP000050867"/>
    </source>
</evidence>
<dbReference type="eggNOG" id="ENOG5034141">
    <property type="taxonomic scope" value="Bacteria"/>
</dbReference>
<evidence type="ECO:0000313" key="1">
    <source>
        <dbReference type="EMBL" id="KRV49537.1"/>
    </source>
</evidence>
<name>A0A0T6LUA7_WENVI</name>
<gene>
    <name evidence="1" type="ORF">AQ490_19595</name>
</gene>
<protein>
    <submittedName>
        <fullName evidence="1">Uncharacterized protein</fullName>
    </submittedName>
</protein>
<organism evidence="1 2">
    <name type="scientific">Wenjunlia vitaminophila</name>
    <name type="common">Streptomyces vitaminophilus</name>
    <dbReference type="NCBI Taxonomy" id="76728"/>
    <lineage>
        <taxon>Bacteria</taxon>
        <taxon>Bacillati</taxon>
        <taxon>Actinomycetota</taxon>
        <taxon>Actinomycetes</taxon>
        <taxon>Kitasatosporales</taxon>
        <taxon>Streptomycetaceae</taxon>
        <taxon>Wenjunlia</taxon>
    </lineage>
</organism>
<dbReference type="RefSeq" id="WP_026220021.1">
    <property type="nucleotide sequence ID" value="NZ_LLZU01000011.1"/>
</dbReference>
<comment type="caution">
    <text evidence="1">The sequence shown here is derived from an EMBL/GenBank/DDBJ whole genome shotgun (WGS) entry which is preliminary data.</text>
</comment>
<dbReference type="EMBL" id="LLZU01000011">
    <property type="protein sequence ID" value="KRV49537.1"/>
    <property type="molecule type" value="Genomic_DNA"/>
</dbReference>